<proteinExistence type="predicted"/>
<dbReference type="GeneID" id="85317442"/>
<dbReference type="EMBL" id="JAUIRO010000004">
    <property type="protein sequence ID" value="KAK0717195.1"/>
    <property type="molecule type" value="Genomic_DNA"/>
</dbReference>
<comment type="caution">
    <text evidence="1">The sequence shown here is derived from an EMBL/GenBank/DDBJ whole genome shotgun (WGS) entry which is preliminary data.</text>
</comment>
<keyword evidence="2" id="KW-1185">Reference proteome</keyword>
<protein>
    <submittedName>
        <fullName evidence="1">Uncharacterized protein</fullName>
    </submittedName>
</protein>
<organism evidence="1 2">
    <name type="scientific">Lasiosphaeria miniovina</name>
    <dbReference type="NCBI Taxonomy" id="1954250"/>
    <lineage>
        <taxon>Eukaryota</taxon>
        <taxon>Fungi</taxon>
        <taxon>Dikarya</taxon>
        <taxon>Ascomycota</taxon>
        <taxon>Pezizomycotina</taxon>
        <taxon>Sordariomycetes</taxon>
        <taxon>Sordariomycetidae</taxon>
        <taxon>Sordariales</taxon>
        <taxon>Lasiosphaeriaceae</taxon>
        <taxon>Lasiosphaeria</taxon>
    </lineage>
</organism>
<evidence type="ECO:0000313" key="1">
    <source>
        <dbReference type="EMBL" id="KAK0717195.1"/>
    </source>
</evidence>
<sequence>MLRAFTCMYAFVLPLSTVYEASLVTKAFFSTLSLVSRPSSLHRSDCNLAAPATLLLVLRSQLKKNQLPRLISDPLPLCRQKRGLTGHGCGVDPQTPAYPWGANELLSWGVEFMAAAVGEGERGRARGEEAGAWGSEFDRPQRRHRQRRVPVSPTVVVSLDLYYAVTCQYPPDPSASCRHPFSDFPGACIPYRQQSKPSILWRVGIP</sequence>
<accession>A0AA40AK13</accession>
<dbReference type="Proteomes" id="UP001172101">
    <property type="component" value="Unassembled WGS sequence"/>
</dbReference>
<dbReference type="AlphaFoldDB" id="A0AA40AK13"/>
<reference evidence="1" key="1">
    <citation type="submission" date="2023-06" db="EMBL/GenBank/DDBJ databases">
        <title>Genome-scale phylogeny and comparative genomics of the fungal order Sordariales.</title>
        <authorList>
            <consortium name="Lawrence Berkeley National Laboratory"/>
            <person name="Hensen N."/>
            <person name="Bonometti L."/>
            <person name="Westerberg I."/>
            <person name="Brannstrom I.O."/>
            <person name="Guillou S."/>
            <person name="Cros-Aarteil S."/>
            <person name="Calhoun S."/>
            <person name="Haridas S."/>
            <person name="Kuo A."/>
            <person name="Mondo S."/>
            <person name="Pangilinan J."/>
            <person name="Riley R."/>
            <person name="LaButti K."/>
            <person name="Andreopoulos B."/>
            <person name="Lipzen A."/>
            <person name="Chen C."/>
            <person name="Yanf M."/>
            <person name="Daum C."/>
            <person name="Ng V."/>
            <person name="Clum A."/>
            <person name="Steindorff A."/>
            <person name="Ohm R."/>
            <person name="Martin F."/>
            <person name="Silar P."/>
            <person name="Natvig D."/>
            <person name="Lalanne C."/>
            <person name="Gautier V."/>
            <person name="Ament-velasquez S.L."/>
            <person name="Kruys A."/>
            <person name="Hutchinson M.I."/>
            <person name="Powell A.J."/>
            <person name="Barry K."/>
            <person name="Miller A.N."/>
            <person name="Grigoriev I.V."/>
            <person name="Debuchy R."/>
            <person name="Gladieux P."/>
            <person name="Thoren M.H."/>
            <person name="Johannesson H."/>
        </authorList>
    </citation>
    <scope>NUCLEOTIDE SEQUENCE</scope>
    <source>
        <strain evidence="1">SMH2392-1A</strain>
    </source>
</reference>
<gene>
    <name evidence="1" type="ORF">B0T26DRAFT_288014</name>
</gene>
<evidence type="ECO:0000313" key="2">
    <source>
        <dbReference type="Proteomes" id="UP001172101"/>
    </source>
</evidence>
<name>A0AA40AK13_9PEZI</name>
<dbReference type="RefSeq" id="XP_060295988.1">
    <property type="nucleotide sequence ID" value="XM_060434172.1"/>
</dbReference>